<name>A0A0W8G797_9ZZZZ</name>
<reference evidence="2" key="1">
    <citation type="journal article" date="2015" name="Proc. Natl. Acad. Sci. U.S.A.">
        <title>Networks of energetic and metabolic interactions define dynamics in microbial communities.</title>
        <authorList>
            <person name="Embree M."/>
            <person name="Liu J.K."/>
            <person name="Al-Bassam M.M."/>
            <person name="Zengler K."/>
        </authorList>
    </citation>
    <scope>NUCLEOTIDE SEQUENCE</scope>
</reference>
<dbReference type="EMBL" id="LNQE01000141">
    <property type="protein sequence ID" value="KUG29029.1"/>
    <property type="molecule type" value="Genomic_DNA"/>
</dbReference>
<accession>A0A0W8G797</accession>
<protein>
    <submittedName>
        <fullName evidence="2">Uncharacterized protein</fullName>
    </submittedName>
</protein>
<organism evidence="2">
    <name type="scientific">hydrocarbon metagenome</name>
    <dbReference type="NCBI Taxonomy" id="938273"/>
    <lineage>
        <taxon>unclassified sequences</taxon>
        <taxon>metagenomes</taxon>
        <taxon>ecological metagenomes</taxon>
    </lineage>
</organism>
<sequence length="62" mass="6540">MLHVRSPLCGVLPRGAPLPAAPPGGSPSPRRRPPMTPGGLLCSFFRKTVSVLITVFLVYAKA</sequence>
<proteinExistence type="predicted"/>
<evidence type="ECO:0000256" key="1">
    <source>
        <dbReference type="SAM" id="MobiDB-lite"/>
    </source>
</evidence>
<feature type="region of interest" description="Disordered" evidence="1">
    <location>
        <begin position="12"/>
        <end position="35"/>
    </location>
</feature>
<gene>
    <name evidence="2" type="ORF">ASZ90_001084</name>
</gene>
<evidence type="ECO:0000313" key="2">
    <source>
        <dbReference type="EMBL" id="KUG29029.1"/>
    </source>
</evidence>
<comment type="caution">
    <text evidence="2">The sequence shown here is derived from an EMBL/GenBank/DDBJ whole genome shotgun (WGS) entry which is preliminary data.</text>
</comment>
<dbReference type="AlphaFoldDB" id="A0A0W8G797"/>